<feature type="modified residue" description="FMN phosphoryl threonine" evidence="6">
    <location>
        <position position="214"/>
    </location>
</feature>
<keyword evidence="5 6" id="KW-0249">Electron transport</keyword>
<evidence type="ECO:0000256" key="7">
    <source>
        <dbReference type="SAM" id="MobiDB-lite"/>
    </source>
</evidence>
<dbReference type="PANTHER" id="PTHR36118">
    <property type="entry name" value="ION-TRANSLOCATING OXIDOREDUCTASE COMPLEX SUBUNIT G"/>
    <property type="match status" value="1"/>
</dbReference>
<evidence type="ECO:0000256" key="3">
    <source>
        <dbReference type="ARBA" id="ARBA00022630"/>
    </source>
</evidence>
<keyword evidence="11" id="KW-1185">Reference proteome</keyword>
<dbReference type="InterPro" id="IPR007329">
    <property type="entry name" value="FMN-bd"/>
</dbReference>
<keyword evidence="4 6" id="KW-0288">FMN</keyword>
<proteinExistence type="inferred from homology"/>
<accession>A0ABT1U506</accession>
<keyword evidence="6 8" id="KW-0812">Transmembrane</keyword>
<reference evidence="10 11" key="1">
    <citation type="submission" date="2022-07" db="EMBL/GenBank/DDBJ databases">
        <title>Methylomonas rivi sp. nov., Methylomonas rosea sp. nov., Methylomonas aureus sp. nov. and Methylomonas subterranea sp. nov., four novel methanotrophs isolated from a freshwater creek and the deep terrestrial subsurface.</title>
        <authorList>
            <person name="Abin C."/>
            <person name="Sankaranarayanan K."/>
            <person name="Garner C."/>
            <person name="Sindelar R."/>
            <person name="Kotary K."/>
            <person name="Garner R."/>
            <person name="Barclay S."/>
            <person name="Lawson P."/>
            <person name="Krumholz L."/>
        </authorList>
    </citation>
    <scope>NUCLEOTIDE SEQUENCE [LARGE SCALE GENOMIC DNA]</scope>
    <source>
        <strain evidence="10 11">WSC-6</strain>
    </source>
</reference>
<keyword evidence="6 8" id="KW-1133">Transmembrane helix</keyword>
<comment type="caution">
    <text evidence="10">The sequence shown here is derived from an EMBL/GenBank/DDBJ whole genome shotgun (WGS) entry which is preliminary data.</text>
</comment>
<feature type="transmembrane region" description="Helical" evidence="8">
    <location>
        <begin position="43"/>
        <end position="66"/>
    </location>
</feature>
<dbReference type="NCBIfam" id="NF002519">
    <property type="entry name" value="PRK01908.1"/>
    <property type="match status" value="1"/>
</dbReference>
<sequence length="252" mass="26739">MSSDPVHEQPAAEPAKAERPAGTKQKLLAFLAPDNLALWRPKLSYQAGVLAVFALLASVLLGFADLATRDAIQQRLDEDLKASLEAVVPADLYDNNLLQDTITLPSAEHNIGAAETTVYLAKKAGSVSAVCFKFIAPDGYAGPISLVMGVNSQGEILGVRVIAHVETPGLGDKIELAKSQWVLGFNGKSLDNLTASQWAVKKDGGVFDQFAGATITPRKVVQAIKRGLDFYQTHRAQLVGTGKTATETTGAQ</sequence>
<keyword evidence="6" id="KW-0997">Cell inner membrane</keyword>
<evidence type="ECO:0000256" key="6">
    <source>
        <dbReference type="HAMAP-Rule" id="MF_00479"/>
    </source>
</evidence>
<dbReference type="EC" id="7.-.-.-" evidence="6"/>
<keyword evidence="6" id="KW-1278">Translocase</keyword>
<evidence type="ECO:0000256" key="2">
    <source>
        <dbReference type="ARBA" id="ARBA00022553"/>
    </source>
</evidence>
<dbReference type="EMBL" id="JANIBK010000046">
    <property type="protein sequence ID" value="MCQ8128875.1"/>
    <property type="molecule type" value="Genomic_DNA"/>
</dbReference>
<dbReference type="SMART" id="SM00900">
    <property type="entry name" value="FMN_bind"/>
    <property type="match status" value="1"/>
</dbReference>
<evidence type="ECO:0000256" key="1">
    <source>
        <dbReference type="ARBA" id="ARBA00022448"/>
    </source>
</evidence>
<keyword evidence="1 6" id="KW-0813">Transport</keyword>
<keyword evidence="3 6" id="KW-0285">Flavoprotein</keyword>
<dbReference type="Pfam" id="PF04205">
    <property type="entry name" value="FMN_bind"/>
    <property type="match status" value="1"/>
</dbReference>
<protein>
    <recommendedName>
        <fullName evidence="6">Ion-translocating oxidoreductase complex subunit G</fullName>
        <ecNumber evidence="6">7.-.-.-</ecNumber>
    </recommendedName>
    <alternativeName>
        <fullName evidence="6">Rnf electron transport complex subunit G</fullName>
    </alternativeName>
</protein>
<dbReference type="NCBIfam" id="TIGR01947">
    <property type="entry name" value="rnfG"/>
    <property type="match status" value="1"/>
</dbReference>
<keyword evidence="2 6" id="KW-0597">Phosphoprotein</keyword>
<feature type="domain" description="FMN-binding" evidence="9">
    <location>
        <begin position="139"/>
        <end position="231"/>
    </location>
</feature>
<keyword evidence="6 8" id="KW-0472">Membrane</keyword>
<dbReference type="Proteomes" id="UP001524586">
    <property type="component" value="Unassembled WGS sequence"/>
</dbReference>
<comment type="similarity">
    <text evidence="6">Belongs to the RnfG family.</text>
</comment>
<comment type="subunit">
    <text evidence="6">The complex is composed of six subunits: RnfA, RnfB, RnfC, RnfD, RnfE and RnfG.</text>
</comment>
<comment type="subcellular location">
    <subcellularLocation>
        <location evidence="6">Cell inner membrane</location>
        <topology evidence="6">Single-pass membrane protein</topology>
    </subcellularLocation>
</comment>
<evidence type="ECO:0000256" key="5">
    <source>
        <dbReference type="ARBA" id="ARBA00022982"/>
    </source>
</evidence>
<dbReference type="InterPro" id="IPR010209">
    <property type="entry name" value="Ion_transpt_RnfG/RsxG"/>
</dbReference>
<evidence type="ECO:0000259" key="9">
    <source>
        <dbReference type="SMART" id="SM00900"/>
    </source>
</evidence>
<feature type="region of interest" description="Disordered" evidence="7">
    <location>
        <begin position="1"/>
        <end position="20"/>
    </location>
</feature>
<dbReference type="RefSeq" id="WP_256615294.1">
    <property type="nucleotide sequence ID" value="NZ_JANIBK010000046.1"/>
</dbReference>
<dbReference type="PANTHER" id="PTHR36118:SF1">
    <property type="entry name" value="ION-TRANSLOCATING OXIDOREDUCTASE COMPLEX SUBUNIT G"/>
    <property type="match status" value="1"/>
</dbReference>
<keyword evidence="6" id="KW-1003">Cell membrane</keyword>
<gene>
    <name evidence="10" type="primary">rsxG</name>
    <name evidence="6" type="synonym">rnfG</name>
    <name evidence="10" type="ORF">NP596_10440</name>
</gene>
<evidence type="ECO:0000313" key="10">
    <source>
        <dbReference type="EMBL" id="MCQ8128875.1"/>
    </source>
</evidence>
<comment type="cofactor">
    <cofactor evidence="6">
        <name>FMN</name>
        <dbReference type="ChEBI" id="CHEBI:58210"/>
    </cofactor>
</comment>
<evidence type="ECO:0000256" key="4">
    <source>
        <dbReference type="ARBA" id="ARBA00022643"/>
    </source>
</evidence>
<organism evidence="10 11">
    <name type="scientific">Methylomonas rivi</name>
    <dbReference type="NCBI Taxonomy" id="2952226"/>
    <lineage>
        <taxon>Bacteria</taxon>
        <taxon>Pseudomonadati</taxon>
        <taxon>Pseudomonadota</taxon>
        <taxon>Gammaproteobacteria</taxon>
        <taxon>Methylococcales</taxon>
        <taxon>Methylococcaceae</taxon>
        <taxon>Methylomonas</taxon>
    </lineage>
</organism>
<evidence type="ECO:0000313" key="11">
    <source>
        <dbReference type="Proteomes" id="UP001524586"/>
    </source>
</evidence>
<evidence type="ECO:0000256" key="8">
    <source>
        <dbReference type="SAM" id="Phobius"/>
    </source>
</evidence>
<name>A0ABT1U506_9GAMM</name>
<dbReference type="HAMAP" id="MF_00479">
    <property type="entry name" value="RsxG_RnfG"/>
    <property type="match status" value="1"/>
</dbReference>
<comment type="function">
    <text evidence="6">Part of a membrane-bound complex that couples electron transfer with translocation of ions across the membrane.</text>
</comment>